<dbReference type="Gene3D" id="3.40.50.150">
    <property type="entry name" value="Vaccinia Virus protein VP39"/>
    <property type="match status" value="1"/>
</dbReference>
<sequence>MRKLIEVALPLEAINREASREKSIRHGHPSTLHLWWARRPLASARAVLFASLVDDPGEYLPEEEARRERQRLFDLMERLVDWDLVKDPEGAEGENGVIREARYEIARSLARALGEAPPASPKDEERIEALLEKAPPVLDPFAGGGTIPLEAQRLGLKAYASDLNPVAVLINKALVEIPARFAGQPPVNPGYRAKAQATDRFPRAKGLAQDVRHYGAWMREEALRRIGHLYPDLKGERIIAWLWARTVACPNPACRAEAPLVRSFWLSKKKGKEVFVVPEVQEGRVHFRVERGKEPPVEGTVNRRGGRCLVCGAPISLDHVRREGKAGRLGARLMAVVTEGPGGRNYHAPTLEHEEVAKGAVPWWKPDIEFTKNSRHMTPWVYGLESFSDLFTPRQLVALTTFTDLVAEAREQVYRDALEAGLPDDSLPLAEGGRGARAYAEAAGVYLSFALDRLAESNNTLSRWQSAGDKVAGAFGRQALPMVWDFSEINPFSGSTRNFMDAVEWVAEALEALPAYPEGQARQANALDSVNGVPTPPLLSTDPPYYDNVPYADLSDFFYVWLRKVLGDTYPALFRTLLTPKAEELVADPYRQGGREAAKRRFEEGMRQVFHNLRAKAHPDYPLSLYYAFKQQEAEDGEEGEDEAPKVASTGWETFLQGLVDAGFQITATWPMRTERTNRPRGLDSNALASSIVLVCRPRPEDAPTATRQDFLRALRRELPLALRQLTQGSIPPVDLAQSAIGPGMAVYSRFGAVLEPDGRAIPVREALALINQVLDEFLAEEEAELDAPTRFAIAWYDQYGYGEGPYGDAETLAKAKNISVAAVEEGGILRAKGGKVRLLRPEEYPAGWDPAQDRRLSAWEVAHHLIKALKEQGEAAATSLLARTPEALAEGARALAYRLYGLAERKGRLADAQDFNLLAGSYGHLSVEARKARRAVQGELFGG</sequence>
<dbReference type="InterPro" id="IPR009537">
    <property type="entry name" value="DUF1156"/>
</dbReference>
<dbReference type="SUPFAM" id="SSF53335">
    <property type="entry name" value="S-adenosyl-L-methionine-dependent methyltransferases"/>
    <property type="match status" value="2"/>
</dbReference>
<feature type="domain" description="DUF1156" evidence="1">
    <location>
        <begin position="8"/>
        <end position="74"/>
    </location>
</feature>
<proteinExistence type="predicted"/>
<comment type="caution">
    <text evidence="2">The sequence shown here is derived from an EMBL/GenBank/DDBJ whole genome shotgun (WGS) entry which is preliminary data.</text>
</comment>
<dbReference type="InterPro" id="IPR029063">
    <property type="entry name" value="SAM-dependent_MTases_sf"/>
</dbReference>
<reference evidence="2 3" key="1">
    <citation type="submission" date="2019-02" db="EMBL/GenBank/DDBJ databases">
        <title>Thermus sp. a novel from hot spring.</title>
        <authorList>
            <person name="Zhao Z."/>
        </authorList>
    </citation>
    <scope>NUCLEOTIDE SEQUENCE [LARGE SCALE GENOMIC DNA]</scope>
    <source>
        <strain evidence="2 3">CFH 72773T</strain>
    </source>
</reference>
<dbReference type="AlphaFoldDB" id="A0A4Q9B1H8"/>
<protein>
    <submittedName>
        <fullName evidence="2">DUF1156 domain-containing protein</fullName>
    </submittedName>
</protein>
<name>A0A4Q9B1H8_9DEIN</name>
<gene>
    <name evidence="2" type="ORF">ETP66_09470</name>
</gene>
<accession>A0A4Q9B1H8</accession>
<keyword evidence="3" id="KW-1185">Reference proteome</keyword>
<evidence type="ECO:0000313" key="3">
    <source>
        <dbReference type="Proteomes" id="UP000292858"/>
    </source>
</evidence>
<evidence type="ECO:0000259" key="1">
    <source>
        <dbReference type="Pfam" id="PF06634"/>
    </source>
</evidence>
<evidence type="ECO:0000313" key="2">
    <source>
        <dbReference type="EMBL" id="TBH17454.1"/>
    </source>
</evidence>
<organism evidence="2 3">
    <name type="scientific">Thermus thermamylovorans</name>
    <dbReference type="NCBI Taxonomy" id="2509362"/>
    <lineage>
        <taxon>Bacteria</taxon>
        <taxon>Thermotogati</taxon>
        <taxon>Deinococcota</taxon>
        <taxon>Deinococci</taxon>
        <taxon>Thermales</taxon>
        <taxon>Thermaceae</taxon>
        <taxon>Thermus</taxon>
    </lineage>
</organism>
<dbReference type="RefSeq" id="WP_130842390.1">
    <property type="nucleotide sequence ID" value="NZ_SIJL01000012.1"/>
</dbReference>
<dbReference type="Pfam" id="PF06634">
    <property type="entry name" value="DUF1156"/>
    <property type="match status" value="1"/>
</dbReference>
<dbReference type="EMBL" id="SIJL01000012">
    <property type="protein sequence ID" value="TBH17454.1"/>
    <property type="molecule type" value="Genomic_DNA"/>
</dbReference>
<dbReference type="Proteomes" id="UP000292858">
    <property type="component" value="Unassembled WGS sequence"/>
</dbReference>
<dbReference type="OrthoDB" id="9800801at2"/>